<dbReference type="PROSITE" id="PS50267">
    <property type="entry name" value="NA_NEUROTRAN_SYMP_3"/>
    <property type="match status" value="1"/>
</dbReference>
<dbReference type="PANTHER" id="PTHR11616:SF240">
    <property type="entry name" value="BLOATED TUBULES, ISOFORM B-RELATED"/>
    <property type="match status" value="1"/>
</dbReference>
<dbReference type="InterPro" id="IPR037272">
    <property type="entry name" value="SNS_sf"/>
</dbReference>
<evidence type="ECO:0000256" key="5">
    <source>
        <dbReference type="ARBA" id="ARBA00023136"/>
    </source>
</evidence>
<keyword evidence="9" id="KW-1185">Reference proteome</keyword>
<dbReference type="Pfam" id="PF00209">
    <property type="entry name" value="SNF"/>
    <property type="match status" value="2"/>
</dbReference>
<dbReference type="SUPFAM" id="SSF161070">
    <property type="entry name" value="SNF-like"/>
    <property type="match status" value="1"/>
</dbReference>
<dbReference type="RefSeq" id="XP_064699753.1">
    <property type="nucleotide sequence ID" value="XM_064855953.1"/>
</dbReference>
<evidence type="ECO:0000313" key="9">
    <source>
        <dbReference type="Proteomes" id="UP001358417"/>
    </source>
</evidence>
<feature type="compositionally biased region" description="Basic and acidic residues" evidence="6">
    <location>
        <begin position="628"/>
        <end position="643"/>
    </location>
</feature>
<feature type="transmembrane region" description="Helical" evidence="7">
    <location>
        <begin position="551"/>
        <end position="570"/>
    </location>
</feature>
<evidence type="ECO:0000256" key="4">
    <source>
        <dbReference type="ARBA" id="ARBA00022989"/>
    </source>
</evidence>
<accession>A0AAV9MRT5</accession>
<name>A0AAV9MRT5_9EURO</name>
<feature type="region of interest" description="Disordered" evidence="6">
    <location>
        <begin position="619"/>
        <end position="662"/>
    </location>
</feature>
<keyword evidence="4 7" id="KW-1133">Transmembrane helix</keyword>
<dbReference type="PRINTS" id="PR00176">
    <property type="entry name" value="NANEUSMPORT"/>
</dbReference>
<feature type="transmembrane region" description="Helical" evidence="7">
    <location>
        <begin position="209"/>
        <end position="229"/>
    </location>
</feature>
<sequence length="662" mass="72833">MNTLKRIGRLLAPAPDKSDDGRDQWPSRAAFLLASMGGCAGMGNLLRYPSVVYNNYGLQWFIPYFIAVFIVAIPALILEISIGQAYRGGAVIAYNNMNKRLRGTGLGLLFIGWFVNHYFVVILSWIMNYFRNSFTSPLPWTGRGDEFYAEVVGNPDPIAGSLSENGSQVLAYTSYPSTALIGETVGWTAFIWFLCWISIFRGVGLTGRVVYFTMGLPLVITVILVGRGVSLENAGAGVKLYFATWRGGELAKGQVWQTACGQVFFSTGVGFGYFTSYASYNQKHSNAVMDAILIVCSNVLFEGFAAFAVFGVVGYLRLFPEEGTRLGSFVVGFLTLPLAITEMPGANFWAVALFFTLVVLGYSSAFAMLDAIATLVMDSGTRFSRPVVVTALVVVSFLCSLPYCTEFGYYLLDGVDRWINDVALIFVVFAECASSTTVYRWKDVVANVGLPAWIVYNSGYYGGLVFGVAVAHAVSPPAGAGLGFGLYIGGSIISTLIAKTPSSAAPRFWSRNVYVARFWYVAFYSGNQLRRDLNVIVGAGRNWKIPTFWPVLLRYISAPILAIIFGFAYPAFYQLRYDPLHIIGFTLAHFALVIITLGFILPRWYNVFVPLHRRDDGSQPTVANVTKGEMEGERDQNVERHLDSSSSTQEKVEKNVSEPVMV</sequence>
<organism evidence="8 9">
    <name type="scientific">Exophiala bonariae</name>
    <dbReference type="NCBI Taxonomy" id="1690606"/>
    <lineage>
        <taxon>Eukaryota</taxon>
        <taxon>Fungi</taxon>
        <taxon>Dikarya</taxon>
        <taxon>Ascomycota</taxon>
        <taxon>Pezizomycotina</taxon>
        <taxon>Eurotiomycetes</taxon>
        <taxon>Chaetothyriomycetidae</taxon>
        <taxon>Chaetothyriales</taxon>
        <taxon>Herpotrichiellaceae</taxon>
        <taxon>Exophiala</taxon>
    </lineage>
</organism>
<evidence type="ECO:0000256" key="1">
    <source>
        <dbReference type="ARBA" id="ARBA00004141"/>
    </source>
</evidence>
<feature type="transmembrane region" description="Helical" evidence="7">
    <location>
        <begin position="387"/>
        <end position="412"/>
    </location>
</feature>
<dbReference type="GO" id="GO:0035725">
    <property type="term" value="P:sodium ion transmembrane transport"/>
    <property type="evidence" value="ECO:0007669"/>
    <property type="project" value="TreeGrafter"/>
</dbReference>
<keyword evidence="3 7" id="KW-0812">Transmembrane</keyword>
<feature type="transmembrane region" description="Helical" evidence="7">
    <location>
        <begin position="291"/>
        <end position="316"/>
    </location>
</feature>
<proteinExistence type="predicted"/>
<evidence type="ECO:0000256" key="2">
    <source>
        <dbReference type="ARBA" id="ARBA00022448"/>
    </source>
</evidence>
<dbReference type="GO" id="GO:0005886">
    <property type="term" value="C:plasma membrane"/>
    <property type="evidence" value="ECO:0007669"/>
    <property type="project" value="TreeGrafter"/>
</dbReference>
<dbReference type="CDD" id="cd11554">
    <property type="entry name" value="SLC6sbd_u2"/>
    <property type="match status" value="1"/>
</dbReference>
<feature type="transmembrane region" description="Helical" evidence="7">
    <location>
        <begin position="346"/>
        <end position="375"/>
    </location>
</feature>
<evidence type="ECO:0000256" key="6">
    <source>
        <dbReference type="SAM" id="MobiDB-lite"/>
    </source>
</evidence>
<feature type="transmembrane region" description="Helical" evidence="7">
    <location>
        <begin position="29"/>
        <end position="48"/>
    </location>
</feature>
<dbReference type="InterPro" id="IPR000175">
    <property type="entry name" value="Na/ntran_symport"/>
</dbReference>
<protein>
    <submittedName>
        <fullName evidence="8">Uncharacterized protein</fullName>
    </submittedName>
</protein>
<dbReference type="PANTHER" id="PTHR11616">
    <property type="entry name" value="SODIUM/CHLORIDE DEPENDENT TRANSPORTER"/>
    <property type="match status" value="1"/>
</dbReference>
<feature type="transmembrane region" description="Helical" evidence="7">
    <location>
        <begin position="480"/>
        <end position="498"/>
    </location>
</feature>
<comment type="caution">
    <text evidence="8">The sequence shown here is derived from an EMBL/GenBank/DDBJ whole genome shotgun (WGS) entry which is preliminary data.</text>
</comment>
<dbReference type="GeneID" id="89980576"/>
<gene>
    <name evidence="8" type="ORF">LTR84_012432</name>
</gene>
<keyword evidence="2" id="KW-0813">Transport</keyword>
<dbReference type="Proteomes" id="UP001358417">
    <property type="component" value="Unassembled WGS sequence"/>
</dbReference>
<dbReference type="EMBL" id="JAVRRD010000077">
    <property type="protein sequence ID" value="KAK5042859.1"/>
    <property type="molecule type" value="Genomic_DNA"/>
</dbReference>
<feature type="transmembrane region" description="Helical" evidence="7">
    <location>
        <begin position="179"/>
        <end position="197"/>
    </location>
</feature>
<comment type="subcellular location">
    <subcellularLocation>
        <location evidence="1">Membrane</location>
        <topology evidence="1">Multi-pass membrane protein</topology>
    </subcellularLocation>
</comment>
<feature type="transmembrane region" description="Helical" evidence="7">
    <location>
        <begin position="323"/>
        <end position="340"/>
    </location>
</feature>
<feature type="transmembrane region" description="Helical" evidence="7">
    <location>
        <begin position="60"/>
        <end position="82"/>
    </location>
</feature>
<feature type="transmembrane region" description="Helical" evidence="7">
    <location>
        <begin position="582"/>
        <end position="605"/>
    </location>
</feature>
<evidence type="ECO:0000256" key="3">
    <source>
        <dbReference type="ARBA" id="ARBA00022692"/>
    </source>
</evidence>
<feature type="transmembrane region" description="Helical" evidence="7">
    <location>
        <begin position="453"/>
        <end position="474"/>
    </location>
</feature>
<feature type="transmembrane region" description="Helical" evidence="7">
    <location>
        <begin position="103"/>
        <end position="127"/>
    </location>
</feature>
<reference evidence="8 9" key="1">
    <citation type="submission" date="2023-08" db="EMBL/GenBank/DDBJ databases">
        <title>Black Yeasts Isolated from many extreme environments.</title>
        <authorList>
            <person name="Coleine C."/>
            <person name="Stajich J.E."/>
            <person name="Selbmann L."/>
        </authorList>
    </citation>
    <scope>NUCLEOTIDE SEQUENCE [LARGE SCALE GENOMIC DNA]</scope>
    <source>
        <strain evidence="8 9">CCFEE 5792</strain>
    </source>
</reference>
<keyword evidence="5 7" id="KW-0472">Membrane</keyword>
<evidence type="ECO:0000256" key="7">
    <source>
        <dbReference type="SAM" id="Phobius"/>
    </source>
</evidence>
<evidence type="ECO:0000313" key="8">
    <source>
        <dbReference type="EMBL" id="KAK5042859.1"/>
    </source>
</evidence>
<dbReference type="AlphaFoldDB" id="A0AAV9MRT5"/>